<feature type="region of interest" description="Disordered" evidence="1">
    <location>
        <begin position="48"/>
        <end position="68"/>
    </location>
</feature>
<evidence type="ECO:0000313" key="2">
    <source>
        <dbReference type="EMBL" id="CAD9081591.1"/>
    </source>
</evidence>
<evidence type="ECO:0000256" key="1">
    <source>
        <dbReference type="SAM" id="MobiDB-lite"/>
    </source>
</evidence>
<gene>
    <name evidence="2" type="ORF">PCOS0759_LOCUS4831</name>
</gene>
<dbReference type="Gene3D" id="1.25.10.10">
    <property type="entry name" value="Leucine-rich Repeat Variant"/>
    <property type="match status" value="1"/>
</dbReference>
<reference evidence="2" key="1">
    <citation type="submission" date="2021-01" db="EMBL/GenBank/DDBJ databases">
        <authorList>
            <person name="Corre E."/>
            <person name="Pelletier E."/>
            <person name="Niang G."/>
            <person name="Scheremetjew M."/>
            <person name="Finn R."/>
            <person name="Kale V."/>
            <person name="Holt S."/>
            <person name="Cochrane G."/>
            <person name="Meng A."/>
            <person name="Brown T."/>
            <person name="Cohen L."/>
        </authorList>
    </citation>
    <scope>NUCLEOTIDE SEQUENCE</scope>
    <source>
        <strain evidence="2">WS</strain>
    </source>
</reference>
<dbReference type="EMBL" id="HBGD01005827">
    <property type="protein sequence ID" value="CAD9081591.1"/>
    <property type="molecule type" value="Transcribed_RNA"/>
</dbReference>
<proteinExistence type="predicted"/>
<feature type="compositionally biased region" description="Polar residues" evidence="1">
    <location>
        <begin position="53"/>
        <end position="68"/>
    </location>
</feature>
<dbReference type="InterPro" id="IPR016024">
    <property type="entry name" value="ARM-type_fold"/>
</dbReference>
<name>A0A7S1PHJ8_9EUKA</name>
<protein>
    <submittedName>
        <fullName evidence="2">Uncharacterized protein</fullName>
    </submittedName>
</protein>
<organism evidence="2">
    <name type="scientific">Percolomonas cosmopolitus</name>
    <dbReference type="NCBI Taxonomy" id="63605"/>
    <lineage>
        <taxon>Eukaryota</taxon>
        <taxon>Discoba</taxon>
        <taxon>Heterolobosea</taxon>
        <taxon>Tetramitia</taxon>
        <taxon>Eutetramitia</taxon>
        <taxon>Percolomonadidae</taxon>
        <taxon>Percolomonas</taxon>
    </lineage>
</organism>
<sequence length="664" mass="75732">MTTTTTSSPQFLESLLEQSRQSQSSRSQIISAHLLQLIGICVKNGDAGDRQTAPDSSSRNSLDESVSSQHSPLESFPFKHQLSQTVLSSQIIVNLLFENEQLARELLENHADFIQWTLDMLQDGSYVPPLAHPQEVSVQLLFRNVIVFWKNMVYLVKDQQLSSDFAKYYNSEAFIRALGLLYSNFEGLRSFILALLDGIVENDGIPSNWKKDSQWIKGISHISAKEAPEELLRLVSVLALEKSFVEELKSVWTNVLIDLMRTRIVELDWEQWDLSKEADEVEGAEEFASLILTTVRLLLAKEESDSQNAATVDTLFFTTLLDIINLRKANVMPELPNKALEILCSYMTYSSASNTQLTREYKLIQILKQVFFRDVKNWTAEFSLRARRQVIRIVGFLTLEDALLEELLNDKENQCIVDMIRSTLKDAKDVLLKRNACIALGNLARSDQNCNRLLNEFHIASTICDETLYHLNLTVRIFDTGEAEKVPDVQYLSNCAFVLANLSRCPDEQCRNTLLEQPVMQIIRLMLHPKIAFLIQFYAVETLQHLLPSLRENTSFIEKNSELMHDIAQQLVILLQTEKAQQKVKLRFVIVRCLTQMMTLMEESRDKVLEWKESLTTGIASLQQYQPQNGETLGATFSTQIDALSTHIESLLLSSERKGVEPEK</sequence>
<dbReference type="AlphaFoldDB" id="A0A7S1PHJ8"/>
<accession>A0A7S1PHJ8</accession>
<dbReference type="InterPro" id="IPR011989">
    <property type="entry name" value="ARM-like"/>
</dbReference>
<dbReference type="SUPFAM" id="SSF48371">
    <property type="entry name" value="ARM repeat"/>
    <property type="match status" value="1"/>
</dbReference>